<feature type="binding site" evidence="8">
    <location>
        <begin position="27"/>
        <end position="34"/>
    </location>
    <ligand>
        <name>ATP</name>
        <dbReference type="ChEBI" id="CHEBI:30616"/>
    </ligand>
</feature>
<feature type="binding site" evidence="8">
    <location>
        <position position="33"/>
    </location>
    <ligand>
        <name>Mg(2+)</name>
        <dbReference type="ChEBI" id="CHEBI:18420"/>
    </ligand>
</feature>
<dbReference type="UniPathway" id="UPA00253">
    <property type="reaction ID" value="UER00333"/>
</dbReference>
<feature type="binding site" evidence="8">
    <location>
        <position position="136"/>
    </location>
    <ligand>
        <name>ATP</name>
        <dbReference type="ChEBI" id="CHEBI:30616"/>
    </ligand>
</feature>
<evidence type="ECO:0000256" key="5">
    <source>
        <dbReference type="ARBA" id="ARBA00022840"/>
    </source>
</evidence>
<proteinExistence type="inferred from homology"/>
<comment type="function">
    <text evidence="8">Catalyzes the ATP-dependent amidation of deamido-NAD to form NAD. Uses ammonia as a nitrogen source.</text>
</comment>
<protein>
    <recommendedName>
        <fullName evidence="8 10">NH(3)-dependent NAD(+) synthetase</fullName>
        <ecNumber evidence="8 10">6.3.1.5</ecNumber>
    </recommendedName>
</protein>
<feature type="binding site" description="in other chain" evidence="8">
    <location>
        <position position="149"/>
    </location>
    <ligand>
        <name>deamido-NAD(+)</name>
        <dbReference type="ChEBI" id="CHEBI:58437"/>
        <note>ligand shared between two neighboring subunits</note>
    </ligand>
</feature>
<comment type="pathway">
    <text evidence="8">Cofactor biosynthesis; NAD(+) biosynthesis; NAD(+) from deamido-NAD(+) (ammonia route): step 1/1.</text>
</comment>
<dbReference type="EMBL" id="SOPW01000025">
    <property type="protein sequence ID" value="TFB13457.1"/>
    <property type="molecule type" value="Genomic_DNA"/>
</dbReference>
<evidence type="ECO:0000259" key="12">
    <source>
        <dbReference type="Pfam" id="PF02540"/>
    </source>
</evidence>
<evidence type="ECO:0000256" key="6">
    <source>
        <dbReference type="ARBA" id="ARBA00022842"/>
    </source>
</evidence>
<keyword evidence="2 8" id="KW-0436">Ligase</keyword>
<dbReference type="GO" id="GO:0005737">
    <property type="term" value="C:cytoplasm"/>
    <property type="evidence" value="ECO:0007669"/>
    <property type="project" value="InterPro"/>
</dbReference>
<keyword evidence="3 8" id="KW-0479">Metal-binding</keyword>
<feature type="binding site" evidence="8">
    <location>
        <position position="165"/>
    </location>
    <ligand>
        <name>ATP</name>
        <dbReference type="ChEBI" id="CHEBI:30616"/>
    </ligand>
</feature>
<sequence>MKERVNHIVNWIKNYVEDAGANGVIVGVSGGIDSALAAALMKRAYPNNSMGVIMPIDKKVEDQPDALELVKSIDLTYYSVELTDTFNTQIKDIENTIGDEWSKETERMVRANLMARIRMSTLYAIAQNFGYLVVGTGNKAEKYTGYFTKFGDGASDIEPLMNLSKGEVYKMSEYLGVPDAILNKQPSAGLWEDQTDEGEMGVSYAHIDAFLRGEDIPEDSVKTIQDLHNKTMHKRQEAPGPNQFQKDE</sequence>
<feature type="binding site" evidence="8">
    <location>
        <position position="156"/>
    </location>
    <ligand>
        <name>deamido-NAD(+)</name>
        <dbReference type="ChEBI" id="CHEBI:58437"/>
        <note>ligand shared between two neighboring subunits</note>
    </ligand>
</feature>
<keyword evidence="14" id="KW-1185">Reference proteome</keyword>
<dbReference type="InterPro" id="IPR022310">
    <property type="entry name" value="NAD/GMP_synthase"/>
</dbReference>
<feature type="binding site" evidence="8">
    <location>
        <position position="141"/>
    </location>
    <ligand>
        <name>Mg(2+)</name>
        <dbReference type="ChEBI" id="CHEBI:18420"/>
    </ligand>
</feature>
<dbReference type="InterPro" id="IPR014729">
    <property type="entry name" value="Rossmann-like_a/b/a_fold"/>
</dbReference>
<dbReference type="AlphaFoldDB" id="A0A4Y8IC68"/>
<dbReference type="RefSeq" id="WP_134341468.1">
    <property type="nucleotide sequence ID" value="NZ_SOPW01000025.1"/>
</dbReference>
<dbReference type="HAMAP" id="MF_00193">
    <property type="entry name" value="NadE_ammonia_dep"/>
    <property type="match status" value="1"/>
</dbReference>
<dbReference type="GO" id="GO:0008795">
    <property type="term" value="F:NAD+ synthase activity"/>
    <property type="evidence" value="ECO:0007669"/>
    <property type="project" value="UniProtKB-UniRule"/>
</dbReference>
<feature type="compositionally biased region" description="Basic and acidic residues" evidence="11">
    <location>
        <begin position="228"/>
        <end position="237"/>
    </location>
</feature>
<dbReference type="GO" id="GO:0009435">
    <property type="term" value="P:NAD+ biosynthetic process"/>
    <property type="evidence" value="ECO:0007669"/>
    <property type="project" value="UniProtKB-UniRule"/>
</dbReference>
<evidence type="ECO:0000256" key="2">
    <source>
        <dbReference type="ARBA" id="ARBA00022598"/>
    </source>
</evidence>
<dbReference type="GO" id="GO:0004359">
    <property type="term" value="F:glutaminase activity"/>
    <property type="evidence" value="ECO:0007669"/>
    <property type="project" value="InterPro"/>
</dbReference>
<dbReference type="Gene3D" id="3.40.50.620">
    <property type="entry name" value="HUPs"/>
    <property type="match status" value="1"/>
</dbReference>
<gene>
    <name evidence="8 13" type="primary">nadE</name>
    <name evidence="13" type="ORF">E3U55_15890</name>
</gene>
<keyword evidence="5 8" id="KW-0067">ATP-binding</keyword>
<dbReference type="InterPro" id="IPR003694">
    <property type="entry name" value="NAD_synthase"/>
</dbReference>
<dbReference type="PANTHER" id="PTHR23090:SF7">
    <property type="entry name" value="NH(3)-DEPENDENT NAD(+) SYNTHETASE"/>
    <property type="match status" value="1"/>
</dbReference>
<feature type="domain" description="NAD/GMP synthase" evidence="12">
    <location>
        <begin position="5"/>
        <end position="237"/>
    </location>
</feature>
<comment type="subunit">
    <text evidence="8">Homodimer.</text>
</comment>
<keyword evidence="7 8" id="KW-0520">NAD</keyword>
<evidence type="ECO:0000256" key="3">
    <source>
        <dbReference type="ARBA" id="ARBA00022723"/>
    </source>
</evidence>
<organism evidence="13 14">
    <name type="scientific">Filobacillus milosensis</name>
    <dbReference type="NCBI Taxonomy" id="94137"/>
    <lineage>
        <taxon>Bacteria</taxon>
        <taxon>Bacillati</taxon>
        <taxon>Bacillota</taxon>
        <taxon>Bacilli</taxon>
        <taxon>Bacillales</taxon>
        <taxon>Bacillaceae</taxon>
        <taxon>Filobacillus</taxon>
    </lineage>
</organism>
<comment type="similarity">
    <text evidence="1 8 9">Belongs to the NAD synthetase family.</text>
</comment>
<evidence type="ECO:0000256" key="1">
    <source>
        <dbReference type="ARBA" id="ARBA00005859"/>
    </source>
</evidence>
<feature type="region of interest" description="Disordered" evidence="11">
    <location>
        <begin position="228"/>
        <end position="248"/>
    </location>
</feature>
<evidence type="ECO:0000256" key="4">
    <source>
        <dbReference type="ARBA" id="ARBA00022741"/>
    </source>
</evidence>
<evidence type="ECO:0000313" key="14">
    <source>
        <dbReference type="Proteomes" id="UP000297975"/>
    </source>
</evidence>
<reference evidence="13 14" key="1">
    <citation type="submission" date="2019-03" db="EMBL/GenBank/DDBJ databases">
        <authorList>
            <person name="He R.-H."/>
        </authorList>
    </citation>
    <scope>NUCLEOTIDE SEQUENCE [LARGE SCALE GENOMIC DNA]</scope>
    <source>
        <strain evidence="14">SH 714</strain>
    </source>
</reference>
<dbReference type="GO" id="GO:0003952">
    <property type="term" value="F:NAD+ synthase (glutamine-hydrolyzing) activity"/>
    <property type="evidence" value="ECO:0007669"/>
    <property type="project" value="InterPro"/>
</dbReference>
<dbReference type="Proteomes" id="UP000297975">
    <property type="component" value="Unassembled WGS sequence"/>
</dbReference>
<comment type="caution">
    <text evidence="13">The sequence shown here is derived from an EMBL/GenBank/DDBJ whole genome shotgun (WGS) entry which is preliminary data.</text>
</comment>
<feature type="binding site" evidence="8">
    <location>
        <position position="187"/>
    </location>
    <ligand>
        <name>ATP</name>
        <dbReference type="ChEBI" id="CHEBI:30616"/>
    </ligand>
</feature>
<dbReference type="NCBIfam" id="TIGR00552">
    <property type="entry name" value="nadE"/>
    <property type="match status" value="1"/>
</dbReference>
<evidence type="ECO:0000256" key="9">
    <source>
        <dbReference type="RuleBase" id="RU003811"/>
    </source>
</evidence>
<dbReference type="CDD" id="cd00553">
    <property type="entry name" value="NAD_synthase"/>
    <property type="match status" value="1"/>
</dbReference>
<evidence type="ECO:0000256" key="7">
    <source>
        <dbReference type="ARBA" id="ARBA00023027"/>
    </source>
</evidence>
<dbReference type="EC" id="6.3.1.5" evidence="8 10"/>
<dbReference type="Pfam" id="PF02540">
    <property type="entry name" value="NAD_synthase"/>
    <property type="match status" value="1"/>
</dbReference>
<dbReference type="GO" id="GO:0046872">
    <property type="term" value="F:metal ion binding"/>
    <property type="evidence" value="ECO:0007669"/>
    <property type="project" value="UniProtKB-KW"/>
</dbReference>
<feature type="binding site" description="in other chain" evidence="8">
    <location>
        <position position="116"/>
    </location>
    <ligand>
        <name>deamido-NAD(+)</name>
        <dbReference type="ChEBI" id="CHEBI:58437"/>
        <note>ligand shared between two neighboring subunits</note>
    </ligand>
</feature>
<keyword evidence="6 8" id="KW-0460">Magnesium</keyword>
<evidence type="ECO:0000313" key="13">
    <source>
        <dbReference type="EMBL" id="TFB13457.1"/>
    </source>
</evidence>
<dbReference type="InterPro" id="IPR022926">
    <property type="entry name" value="NH(3)-dep_NAD(+)_synth"/>
</dbReference>
<keyword evidence="4 8" id="KW-0547">Nucleotide-binding</keyword>
<dbReference type="PANTHER" id="PTHR23090">
    <property type="entry name" value="NH 3 /GLUTAMINE-DEPENDENT NAD + SYNTHETASE"/>
    <property type="match status" value="1"/>
</dbReference>
<dbReference type="SUPFAM" id="SSF52402">
    <property type="entry name" value="Adenine nucleotide alpha hydrolases-like"/>
    <property type="match status" value="1"/>
</dbReference>
<dbReference type="GO" id="GO:0005524">
    <property type="term" value="F:ATP binding"/>
    <property type="evidence" value="ECO:0007669"/>
    <property type="project" value="UniProtKB-UniRule"/>
</dbReference>
<feature type="binding site" description="in other chain" evidence="8">
    <location>
        <begin position="233"/>
        <end position="234"/>
    </location>
    <ligand>
        <name>deamido-NAD(+)</name>
        <dbReference type="ChEBI" id="CHEBI:58437"/>
        <note>ligand shared between two neighboring subunits</note>
    </ligand>
</feature>
<evidence type="ECO:0000256" key="10">
    <source>
        <dbReference type="RuleBase" id="RU003812"/>
    </source>
</evidence>
<dbReference type="OrthoDB" id="9803818at2"/>
<accession>A0A4Y8IC68</accession>
<comment type="catalytic activity">
    <reaction evidence="8 10">
        <text>deamido-NAD(+) + NH4(+) + ATP = AMP + diphosphate + NAD(+) + H(+)</text>
        <dbReference type="Rhea" id="RHEA:21188"/>
        <dbReference type="ChEBI" id="CHEBI:15378"/>
        <dbReference type="ChEBI" id="CHEBI:28938"/>
        <dbReference type="ChEBI" id="CHEBI:30616"/>
        <dbReference type="ChEBI" id="CHEBI:33019"/>
        <dbReference type="ChEBI" id="CHEBI:57540"/>
        <dbReference type="ChEBI" id="CHEBI:58437"/>
        <dbReference type="ChEBI" id="CHEBI:456215"/>
        <dbReference type="EC" id="6.3.1.5"/>
    </reaction>
</comment>
<evidence type="ECO:0000256" key="11">
    <source>
        <dbReference type="SAM" id="MobiDB-lite"/>
    </source>
</evidence>
<name>A0A4Y8IC68_9BACI</name>
<evidence type="ECO:0000256" key="8">
    <source>
        <dbReference type="HAMAP-Rule" id="MF_00193"/>
    </source>
</evidence>